<evidence type="ECO:0000256" key="1">
    <source>
        <dbReference type="SAM" id="MobiDB-lite"/>
    </source>
</evidence>
<feature type="compositionally biased region" description="Basic and acidic residues" evidence="1">
    <location>
        <begin position="279"/>
        <end position="290"/>
    </location>
</feature>
<sequence length="290" mass="31313">MFWNEEHPALLASAPGRPDRPLSLEPGQNVRLGLGAPRTCVGVWDHRRGRRIHCSTPIGAQGTDAQCARCAFRDRGRALARDAYTDDRDYTAYLAYFGPGLVKVGLTATERGHRRLLEQGAITYTLLASGPLEAVRAAEKAISRAGLATERIRATAKAAAWWNLPPAEERSTAVLAVRHAVERSGLLPGTTRLEERVHDNAAAYNLTAAPPEAYDVLTGLDDEAVLAVGVRAVPGRVLLADDLDTGRVLLIDSRLLAGHPTAPATGPSRGLHTTRRIRPPGDAHEQRTLF</sequence>
<dbReference type="AlphaFoldDB" id="A0A7W8QTA7"/>
<reference evidence="2 3" key="1">
    <citation type="submission" date="2020-08" db="EMBL/GenBank/DDBJ databases">
        <title>Sequencing the genomes of 1000 actinobacteria strains.</title>
        <authorList>
            <person name="Klenk H.-P."/>
        </authorList>
    </citation>
    <scope>NUCLEOTIDE SEQUENCE [LARGE SCALE GENOMIC DNA]</scope>
    <source>
        <strain evidence="2 3">DSM 44551</strain>
    </source>
</reference>
<organism evidence="2 3">
    <name type="scientific">Nocardiopsis composta</name>
    <dbReference type="NCBI Taxonomy" id="157465"/>
    <lineage>
        <taxon>Bacteria</taxon>
        <taxon>Bacillati</taxon>
        <taxon>Actinomycetota</taxon>
        <taxon>Actinomycetes</taxon>
        <taxon>Streptosporangiales</taxon>
        <taxon>Nocardiopsidaceae</taxon>
        <taxon>Nocardiopsis</taxon>
    </lineage>
</organism>
<proteinExistence type="predicted"/>
<dbReference type="EMBL" id="JACHDB010000001">
    <property type="protein sequence ID" value="MBB5435186.1"/>
    <property type="molecule type" value="Genomic_DNA"/>
</dbReference>
<dbReference type="RefSeq" id="WP_184396742.1">
    <property type="nucleotide sequence ID" value="NZ_BAAAJD010000105.1"/>
</dbReference>
<evidence type="ECO:0008006" key="4">
    <source>
        <dbReference type="Google" id="ProtNLM"/>
    </source>
</evidence>
<gene>
    <name evidence="2" type="ORF">HDA36_005270</name>
</gene>
<feature type="region of interest" description="Disordered" evidence="1">
    <location>
        <begin position="259"/>
        <end position="290"/>
    </location>
</feature>
<name>A0A7W8QTA7_9ACTN</name>
<dbReference type="InterPro" id="IPR021246">
    <property type="entry name" value="DUF2797"/>
</dbReference>
<evidence type="ECO:0000313" key="2">
    <source>
        <dbReference type="EMBL" id="MBB5435186.1"/>
    </source>
</evidence>
<dbReference type="Pfam" id="PF10977">
    <property type="entry name" value="DUF2797"/>
    <property type="match status" value="1"/>
</dbReference>
<evidence type="ECO:0000313" key="3">
    <source>
        <dbReference type="Proteomes" id="UP000572635"/>
    </source>
</evidence>
<accession>A0A7W8QTA7</accession>
<comment type="caution">
    <text evidence="2">The sequence shown here is derived from an EMBL/GenBank/DDBJ whole genome shotgun (WGS) entry which is preliminary data.</text>
</comment>
<dbReference type="Proteomes" id="UP000572635">
    <property type="component" value="Unassembled WGS sequence"/>
</dbReference>
<keyword evidence="3" id="KW-1185">Reference proteome</keyword>
<protein>
    <recommendedName>
        <fullName evidence="4">DUF2797 domain-containing protein</fullName>
    </recommendedName>
</protein>